<evidence type="ECO:0000313" key="2">
    <source>
        <dbReference type="Proteomes" id="UP000799770"/>
    </source>
</evidence>
<accession>A0A6A5ZC86</accession>
<dbReference type="Proteomes" id="UP000799770">
    <property type="component" value="Unassembled WGS sequence"/>
</dbReference>
<evidence type="ECO:0008006" key="3">
    <source>
        <dbReference type="Google" id="ProtNLM"/>
    </source>
</evidence>
<feature type="non-terminal residue" evidence="1">
    <location>
        <position position="295"/>
    </location>
</feature>
<dbReference type="CDD" id="cd02440">
    <property type="entry name" value="AdoMet_MTases"/>
    <property type="match status" value="1"/>
</dbReference>
<evidence type="ECO:0000313" key="1">
    <source>
        <dbReference type="EMBL" id="KAF2116041.1"/>
    </source>
</evidence>
<keyword evidence="2" id="KW-1185">Reference proteome</keyword>
<dbReference type="Gene3D" id="3.40.50.150">
    <property type="entry name" value="Vaccinia Virus protein VP39"/>
    <property type="match status" value="1"/>
</dbReference>
<reference evidence="1" key="1">
    <citation type="journal article" date="2020" name="Stud. Mycol.">
        <title>101 Dothideomycetes genomes: a test case for predicting lifestyles and emergence of pathogens.</title>
        <authorList>
            <person name="Haridas S."/>
            <person name="Albert R."/>
            <person name="Binder M."/>
            <person name="Bloem J."/>
            <person name="Labutti K."/>
            <person name="Salamov A."/>
            <person name="Andreopoulos B."/>
            <person name="Baker S."/>
            <person name="Barry K."/>
            <person name="Bills G."/>
            <person name="Bluhm B."/>
            <person name="Cannon C."/>
            <person name="Castanera R."/>
            <person name="Culley D."/>
            <person name="Daum C."/>
            <person name="Ezra D."/>
            <person name="Gonzalez J."/>
            <person name="Henrissat B."/>
            <person name="Kuo A."/>
            <person name="Liang C."/>
            <person name="Lipzen A."/>
            <person name="Lutzoni F."/>
            <person name="Magnuson J."/>
            <person name="Mondo S."/>
            <person name="Nolan M."/>
            <person name="Ohm R."/>
            <person name="Pangilinan J."/>
            <person name="Park H.-J."/>
            <person name="Ramirez L."/>
            <person name="Alfaro M."/>
            <person name="Sun H."/>
            <person name="Tritt A."/>
            <person name="Yoshinaga Y."/>
            <person name="Zwiers L.-H."/>
            <person name="Turgeon B."/>
            <person name="Goodwin S."/>
            <person name="Spatafora J."/>
            <person name="Crous P."/>
            <person name="Grigoriev I."/>
        </authorList>
    </citation>
    <scope>NUCLEOTIDE SEQUENCE</scope>
    <source>
        <strain evidence="1">CBS 627.86</strain>
    </source>
</reference>
<dbReference type="SUPFAM" id="SSF53335">
    <property type="entry name" value="S-adenosyl-L-methionine-dependent methyltransferases"/>
    <property type="match status" value="1"/>
</dbReference>
<gene>
    <name evidence="1" type="ORF">BDV96DRAFT_480575</name>
</gene>
<dbReference type="EMBL" id="ML977321">
    <property type="protein sequence ID" value="KAF2116041.1"/>
    <property type="molecule type" value="Genomic_DNA"/>
</dbReference>
<dbReference type="AlphaFoldDB" id="A0A6A5ZC86"/>
<dbReference type="InterPro" id="IPR029063">
    <property type="entry name" value="SAM-dependent_MTases_sf"/>
</dbReference>
<sequence length="295" mass="33522">LYSLDHGRLNLPLPPSSLWMNMGYWQGLNNDINGQQRFKSACEALLDEVLADAGLKRNNSVSRPATRRLHRRALIDLGFGCGDQTLHLMYPSSCFASYIGITRDRSQFDCARERISSKRTKNTVELFCADAADPRKWNAEITKAVQGTTAEADEIWVLALDTLYHFSPSRWPIISFASQELQASFMAFDLCLTDCVTSSQRLILKLITRLMGAPWSNFVTEDQYRAKLVEAGYTDITIRDVSEHVFGHLAEYMDEQHQKLQLIGYGLGPFHVAKWTSRWWAQSRVVKGIIVVARK</sequence>
<name>A0A6A5ZC86_9PLEO</name>
<proteinExistence type="predicted"/>
<organism evidence="1 2">
    <name type="scientific">Lophiotrema nucula</name>
    <dbReference type="NCBI Taxonomy" id="690887"/>
    <lineage>
        <taxon>Eukaryota</taxon>
        <taxon>Fungi</taxon>
        <taxon>Dikarya</taxon>
        <taxon>Ascomycota</taxon>
        <taxon>Pezizomycotina</taxon>
        <taxon>Dothideomycetes</taxon>
        <taxon>Pleosporomycetidae</taxon>
        <taxon>Pleosporales</taxon>
        <taxon>Lophiotremataceae</taxon>
        <taxon>Lophiotrema</taxon>
    </lineage>
</organism>
<protein>
    <recommendedName>
        <fullName evidence="3">Methyltransferase domain-containing protein</fullName>
    </recommendedName>
</protein>
<feature type="non-terminal residue" evidence="1">
    <location>
        <position position="1"/>
    </location>
</feature>
<dbReference type="OrthoDB" id="61390at2759"/>